<dbReference type="InterPro" id="IPR001757">
    <property type="entry name" value="P_typ_ATPase"/>
</dbReference>
<evidence type="ECO:0000256" key="6">
    <source>
        <dbReference type="ARBA" id="ARBA00022741"/>
    </source>
</evidence>
<keyword evidence="16" id="KW-1185">Reference proteome</keyword>
<feature type="transmembrane region" description="Helical" evidence="13">
    <location>
        <begin position="147"/>
        <end position="168"/>
    </location>
</feature>
<dbReference type="Pfam" id="PF00122">
    <property type="entry name" value="E1-E2_ATPase"/>
    <property type="match status" value="1"/>
</dbReference>
<protein>
    <recommendedName>
        <fullName evidence="11">Cd(2+)-exporting ATPase</fullName>
        <ecNumber evidence="11">7.2.2.21</ecNumber>
    </recommendedName>
</protein>
<dbReference type="InterPro" id="IPR044492">
    <property type="entry name" value="P_typ_ATPase_HD_dom"/>
</dbReference>
<dbReference type="PRINTS" id="PR00119">
    <property type="entry name" value="CATATPASE"/>
</dbReference>
<dbReference type="SUPFAM" id="SSF81665">
    <property type="entry name" value="Calcium ATPase, transmembrane domain M"/>
    <property type="match status" value="1"/>
</dbReference>
<reference evidence="15 16" key="1">
    <citation type="submission" date="2021-07" db="EMBL/GenBank/DDBJ databases">
        <title>Clostridium weizhouense sp. nov., an anaerobic bacterium isolated from activated sludge of Petroleum wastewater.</title>
        <authorList>
            <person name="Li Q."/>
        </authorList>
    </citation>
    <scope>NUCLEOTIDE SEQUENCE [LARGE SCALE GENOMIC DNA]</scope>
    <source>
        <strain evidence="15 16">YB-6</strain>
    </source>
</reference>
<evidence type="ECO:0000256" key="3">
    <source>
        <dbReference type="ARBA" id="ARBA00022539"/>
    </source>
</evidence>
<evidence type="ECO:0000256" key="9">
    <source>
        <dbReference type="ARBA" id="ARBA00022989"/>
    </source>
</evidence>
<dbReference type="EC" id="7.2.2.21" evidence="11"/>
<dbReference type="PRINTS" id="PR00941">
    <property type="entry name" value="CDATPASE"/>
</dbReference>
<feature type="domain" description="HMA" evidence="14">
    <location>
        <begin position="3"/>
        <end position="68"/>
    </location>
</feature>
<feature type="transmembrane region" description="Helical" evidence="13">
    <location>
        <begin position="350"/>
        <end position="369"/>
    </location>
</feature>
<dbReference type="InterPro" id="IPR018303">
    <property type="entry name" value="ATPase_P-typ_P_site"/>
</dbReference>
<dbReference type="SFLD" id="SFLDF00027">
    <property type="entry name" value="p-type_atpase"/>
    <property type="match status" value="1"/>
</dbReference>
<evidence type="ECO:0000256" key="12">
    <source>
        <dbReference type="ARBA" id="ARBA00049338"/>
    </source>
</evidence>
<evidence type="ECO:0000256" key="1">
    <source>
        <dbReference type="ARBA" id="ARBA00004141"/>
    </source>
</evidence>
<dbReference type="InterPro" id="IPR036412">
    <property type="entry name" value="HAD-like_sf"/>
</dbReference>
<evidence type="ECO:0000313" key="15">
    <source>
        <dbReference type="EMBL" id="MBW6410488.1"/>
    </source>
</evidence>
<evidence type="ECO:0000256" key="8">
    <source>
        <dbReference type="ARBA" id="ARBA00022967"/>
    </source>
</evidence>
<dbReference type="InterPro" id="IPR036163">
    <property type="entry name" value="HMA_dom_sf"/>
</dbReference>
<evidence type="ECO:0000256" key="10">
    <source>
        <dbReference type="ARBA" id="ARBA00023136"/>
    </source>
</evidence>
<evidence type="ECO:0000256" key="4">
    <source>
        <dbReference type="ARBA" id="ARBA00022692"/>
    </source>
</evidence>
<dbReference type="InterPro" id="IPR023214">
    <property type="entry name" value="HAD_sf"/>
</dbReference>
<feature type="transmembrane region" description="Helical" evidence="13">
    <location>
        <begin position="681"/>
        <end position="703"/>
    </location>
</feature>
<dbReference type="Gene3D" id="3.40.50.1000">
    <property type="entry name" value="HAD superfamily/HAD-like"/>
    <property type="match status" value="1"/>
</dbReference>
<dbReference type="SUPFAM" id="SSF81653">
    <property type="entry name" value="Calcium ATPase, transduction domain A"/>
    <property type="match status" value="1"/>
</dbReference>
<dbReference type="InterPro" id="IPR023298">
    <property type="entry name" value="ATPase_P-typ_TM_dom_sf"/>
</dbReference>
<comment type="catalytic activity">
    <reaction evidence="12">
        <text>Cd(2+)(in) + ATP + H2O = Cd(2+)(out) + ADP + phosphate + H(+)</text>
        <dbReference type="Rhea" id="RHEA:12132"/>
        <dbReference type="ChEBI" id="CHEBI:15377"/>
        <dbReference type="ChEBI" id="CHEBI:15378"/>
        <dbReference type="ChEBI" id="CHEBI:30616"/>
        <dbReference type="ChEBI" id="CHEBI:43474"/>
        <dbReference type="ChEBI" id="CHEBI:48775"/>
        <dbReference type="ChEBI" id="CHEBI:456216"/>
        <dbReference type="EC" id="7.2.2.21"/>
    </reaction>
</comment>
<dbReference type="Gene3D" id="2.70.150.10">
    <property type="entry name" value="Calcium-transporting ATPase, cytoplasmic transduction domain A"/>
    <property type="match status" value="1"/>
</dbReference>
<feature type="transmembrane region" description="Helical" evidence="13">
    <location>
        <begin position="381"/>
        <end position="406"/>
    </location>
</feature>
<evidence type="ECO:0000313" key="16">
    <source>
        <dbReference type="Proteomes" id="UP001519921"/>
    </source>
</evidence>
<gene>
    <name evidence="15" type="primary">cadA</name>
    <name evidence="15" type="ORF">KYD98_10315</name>
</gene>
<dbReference type="SFLD" id="SFLDS00003">
    <property type="entry name" value="Haloacid_Dehalogenase"/>
    <property type="match status" value="1"/>
</dbReference>
<comment type="caution">
    <text evidence="15">The sequence shown here is derived from an EMBL/GenBank/DDBJ whole genome shotgun (WGS) entry which is preliminary data.</text>
</comment>
<dbReference type="Gene3D" id="3.30.70.100">
    <property type="match status" value="1"/>
</dbReference>
<dbReference type="InterPro" id="IPR051014">
    <property type="entry name" value="Cation_Transport_ATPase_IB"/>
</dbReference>
<dbReference type="SFLD" id="SFLDG00002">
    <property type="entry name" value="C1.7:_P-type_atpase_like"/>
    <property type="match status" value="1"/>
</dbReference>
<dbReference type="EMBL" id="JAHXPT010000007">
    <property type="protein sequence ID" value="MBW6410488.1"/>
    <property type="molecule type" value="Genomic_DNA"/>
</dbReference>
<sequence>MANDIKLLLKGLNCANCAVKIEKRINNLEEVSEANMNFSLGIITIQPIKESESEKIINKVKNIVKELEPGVIVSKYRRDGNNLKRYNVKFKENNTHLNKIDSSKNLKKSKSLATNKFIKFFNQENMMSIIGIILYIIAMIFREDTYLNISVFILSYVLIGGNVLKIAFKNILRGEVFDENFLMSIATLGALAIGEYPEAVGVMIFYKIGELLQGYAVNKSRKSITSLMNIRPEYANVLTKNGERTVSPKQVKVGDLIIVKPGERIPLDGIIVEGEGLIDTSALTGESIPREVYKNDDILSGSINLNSVIKIKVTKNFGESTISKILDMVENASNKKAPTEQFITKFSKKYTPIVVFLAISVAIIPPIIISEAEFSNWLYRALIFLVISCPCALVISVPLGLFAGIGGASKKGILVKGGNYLEALKNTDTVVFDKTGTLTKGIFEVTEVNAVDINKEELLKFAALAESFSNHPIAQSIVRAYNGNFDKNDVNNYEELSGHGVKAIIKGKEVVFGNFKLMQDIGIKCERENKLGTVIYASIDGEYKGNLLITDQIKETSKEAIKKLKSLGIRKIVMLSGDNKKVAEKVSKDLGIDEFESELLPVDKVLKVEKLISNKKSNGKVIFVGDGINDAPVLARADIGIAMGGIGSDAAIEAADVILMKDDPLSLVQAIKVGKKTNSILWQNIIFSLLVKIFVLVLGALGMANMWEAVFADVGVTLIAVLNSMRALKA</sequence>
<dbReference type="PANTHER" id="PTHR48085:SF5">
    <property type="entry name" value="CADMIUM_ZINC-TRANSPORTING ATPASE HMA4-RELATED"/>
    <property type="match status" value="1"/>
</dbReference>
<dbReference type="CDD" id="cd00371">
    <property type="entry name" value="HMA"/>
    <property type="match status" value="1"/>
</dbReference>
<comment type="subcellular location">
    <subcellularLocation>
        <location evidence="13">Cell membrane</location>
    </subcellularLocation>
    <subcellularLocation>
        <location evidence="1">Membrane</location>
        <topology evidence="1">Multi-pass membrane protein</topology>
    </subcellularLocation>
</comment>
<keyword evidence="8" id="KW-1278">Translocase</keyword>
<evidence type="ECO:0000256" key="11">
    <source>
        <dbReference type="ARBA" id="ARBA00039103"/>
    </source>
</evidence>
<dbReference type="PROSITE" id="PS50846">
    <property type="entry name" value="HMA_2"/>
    <property type="match status" value="1"/>
</dbReference>
<accession>A0ABS7AR05</accession>
<keyword evidence="3" id="KW-0104">Cadmium</keyword>
<organism evidence="15 16">
    <name type="scientific">Clostridium weizhouense</name>
    <dbReference type="NCBI Taxonomy" id="2859781"/>
    <lineage>
        <taxon>Bacteria</taxon>
        <taxon>Bacillati</taxon>
        <taxon>Bacillota</taxon>
        <taxon>Clostridia</taxon>
        <taxon>Eubacteriales</taxon>
        <taxon>Clostridiaceae</taxon>
        <taxon>Clostridium</taxon>
    </lineage>
</organism>
<keyword evidence="4 13" id="KW-0812">Transmembrane</keyword>
<dbReference type="NCBIfam" id="TIGR01525">
    <property type="entry name" value="ATPase-IB_hvy"/>
    <property type="match status" value="1"/>
</dbReference>
<dbReference type="SUPFAM" id="SSF56784">
    <property type="entry name" value="HAD-like"/>
    <property type="match status" value="1"/>
</dbReference>
<feature type="transmembrane region" description="Helical" evidence="13">
    <location>
        <begin position="125"/>
        <end position="141"/>
    </location>
</feature>
<dbReference type="Gene3D" id="3.40.1110.10">
    <property type="entry name" value="Calcium-transporting ATPase, cytoplasmic domain N"/>
    <property type="match status" value="1"/>
</dbReference>
<keyword evidence="13" id="KW-1003">Cell membrane</keyword>
<dbReference type="NCBIfam" id="TIGR01494">
    <property type="entry name" value="ATPase_P-type"/>
    <property type="match status" value="1"/>
</dbReference>
<dbReference type="InterPro" id="IPR008250">
    <property type="entry name" value="ATPase_P-typ_transduc_dom_A_sf"/>
</dbReference>
<dbReference type="InterPro" id="IPR059000">
    <property type="entry name" value="ATPase_P-type_domA"/>
</dbReference>
<evidence type="ECO:0000256" key="2">
    <source>
        <dbReference type="ARBA" id="ARBA00006024"/>
    </source>
</evidence>
<dbReference type="Pfam" id="PF00403">
    <property type="entry name" value="HMA"/>
    <property type="match status" value="1"/>
</dbReference>
<dbReference type="NCBIfam" id="TIGR01512">
    <property type="entry name" value="ATPase-IB2_Cd"/>
    <property type="match status" value="1"/>
</dbReference>
<name>A0ABS7AR05_9CLOT</name>
<dbReference type="CDD" id="cd07548">
    <property type="entry name" value="P-type_ATPase-Cd_Zn_Co_like"/>
    <property type="match status" value="1"/>
</dbReference>
<dbReference type="RefSeq" id="WP_219779849.1">
    <property type="nucleotide sequence ID" value="NZ_JAHXPT010000007.1"/>
</dbReference>
<dbReference type="InterPro" id="IPR006121">
    <property type="entry name" value="HMA_dom"/>
</dbReference>
<dbReference type="InterPro" id="IPR027256">
    <property type="entry name" value="P-typ_ATPase_IB"/>
</dbReference>
<dbReference type="SUPFAM" id="SSF55008">
    <property type="entry name" value="HMA, heavy metal-associated domain"/>
    <property type="match status" value="1"/>
</dbReference>
<keyword evidence="7 13" id="KW-0067">ATP-binding</keyword>
<dbReference type="InterPro" id="IPR023299">
    <property type="entry name" value="ATPase_P-typ_cyto_dom_N"/>
</dbReference>
<dbReference type="PANTHER" id="PTHR48085">
    <property type="entry name" value="CADMIUM/ZINC-TRANSPORTING ATPASE HMA2-RELATED"/>
    <property type="match status" value="1"/>
</dbReference>
<keyword evidence="9 13" id="KW-1133">Transmembrane helix</keyword>
<dbReference type="Pfam" id="PF00702">
    <property type="entry name" value="Hydrolase"/>
    <property type="match status" value="1"/>
</dbReference>
<dbReference type="PROSITE" id="PS00154">
    <property type="entry name" value="ATPASE_E1_E2"/>
    <property type="match status" value="1"/>
</dbReference>
<evidence type="ECO:0000259" key="14">
    <source>
        <dbReference type="PROSITE" id="PS50846"/>
    </source>
</evidence>
<keyword evidence="6 13" id="KW-0547">Nucleotide-binding</keyword>
<evidence type="ECO:0000256" key="7">
    <source>
        <dbReference type="ARBA" id="ARBA00022840"/>
    </source>
</evidence>
<dbReference type="Proteomes" id="UP001519921">
    <property type="component" value="Unassembled WGS sequence"/>
</dbReference>
<comment type="similarity">
    <text evidence="2 13">Belongs to the cation transport ATPase (P-type) (TC 3.A.3) family. Type IB subfamily.</text>
</comment>
<evidence type="ECO:0000256" key="13">
    <source>
        <dbReference type="RuleBase" id="RU362081"/>
    </source>
</evidence>
<keyword evidence="5 13" id="KW-0479">Metal-binding</keyword>
<proteinExistence type="inferred from homology"/>
<evidence type="ECO:0000256" key="5">
    <source>
        <dbReference type="ARBA" id="ARBA00022723"/>
    </source>
</evidence>
<keyword evidence="10 13" id="KW-0472">Membrane</keyword>